<dbReference type="Proteomes" id="UP000048289">
    <property type="component" value="Unassembled WGS sequence"/>
</dbReference>
<name>A0A654TID1_MYCTX</name>
<proteinExistence type="predicted"/>
<reference evidence="4 5" key="1">
    <citation type="submission" date="2015-03" db="EMBL/GenBank/DDBJ databases">
        <authorList>
            <consortium name="Pathogen Informatics"/>
        </authorList>
    </citation>
    <scope>NUCLEOTIDE SEQUENCE [LARGE SCALE GENOMIC DNA]</scope>
    <source>
        <strain evidence="2 6">Bir 172</strain>
        <strain evidence="1 4">G09901357</strain>
        <strain evidence="3 5">P00601463</strain>
    </source>
</reference>
<organism evidence="1 4">
    <name type="scientific">Mycobacterium tuberculosis</name>
    <dbReference type="NCBI Taxonomy" id="1773"/>
    <lineage>
        <taxon>Bacteria</taxon>
        <taxon>Bacillati</taxon>
        <taxon>Actinomycetota</taxon>
        <taxon>Actinomycetes</taxon>
        <taxon>Mycobacteriales</taxon>
        <taxon>Mycobacteriaceae</taxon>
        <taxon>Mycobacterium</taxon>
        <taxon>Mycobacterium tuberculosis complex</taxon>
    </lineage>
</organism>
<gene>
    <name evidence="1" type="ORF">ERS007681_04440</name>
    <name evidence="3" type="ORF">ERS007741_04542</name>
    <name evidence="2" type="ORF">ERS027646_02863</name>
</gene>
<sequence length="108" mass="11502">MSALGVQLGQADLDDAGDLIGGAVLRPNRQQHWRAEVHRDPGVDRELGGAGDVGVVTADDHHRVTLVGHCVIRIDNFGDRVVAVSMQLLVGHANTPLIGQARTGVREQ</sequence>
<dbReference type="Proteomes" id="UP000048948">
    <property type="component" value="Unassembled WGS sequence"/>
</dbReference>
<dbReference type="EMBL" id="CHKL01001012">
    <property type="protein sequence ID" value="COX57064.1"/>
    <property type="molecule type" value="Genomic_DNA"/>
</dbReference>
<evidence type="ECO:0000313" key="5">
    <source>
        <dbReference type="Proteomes" id="UP000048600"/>
    </source>
</evidence>
<evidence type="ECO:0000313" key="3">
    <source>
        <dbReference type="EMBL" id="COX57064.1"/>
    </source>
</evidence>
<evidence type="ECO:0000313" key="2">
    <source>
        <dbReference type="EMBL" id="CKT03189.1"/>
    </source>
</evidence>
<evidence type="ECO:0000313" key="6">
    <source>
        <dbReference type="Proteomes" id="UP000048948"/>
    </source>
</evidence>
<evidence type="ECO:0000313" key="4">
    <source>
        <dbReference type="Proteomes" id="UP000048289"/>
    </source>
</evidence>
<dbReference type="AlphaFoldDB" id="A0A654TID1"/>
<accession>A0A654TID1</accession>
<evidence type="ECO:0000313" key="1">
    <source>
        <dbReference type="EMBL" id="CFE48000.1"/>
    </source>
</evidence>
<dbReference type="EMBL" id="CFOE01001084">
    <property type="protein sequence ID" value="CFE48000.1"/>
    <property type="molecule type" value="Genomic_DNA"/>
</dbReference>
<dbReference type="Proteomes" id="UP000048600">
    <property type="component" value="Unassembled WGS sequence"/>
</dbReference>
<dbReference type="EMBL" id="CNGE01000585">
    <property type="protein sequence ID" value="CKT03189.1"/>
    <property type="molecule type" value="Genomic_DNA"/>
</dbReference>
<protein>
    <submittedName>
        <fullName evidence="1">Uncharacterized protein</fullName>
    </submittedName>
</protein>